<keyword evidence="1" id="KW-0472">Membrane</keyword>
<evidence type="ECO:0000256" key="1">
    <source>
        <dbReference type="SAM" id="Phobius"/>
    </source>
</evidence>
<dbReference type="OrthoDB" id="342185at2157"/>
<feature type="transmembrane region" description="Helical" evidence="1">
    <location>
        <begin position="7"/>
        <end position="25"/>
    </location>
</feature>
<dbReference type="AlphaFoldDB" id="A0A7D5K6F9"/>
<keyword evidence="1" id="KW-1133">Transmembrane helix</keyword>
<organism evidence="2 3">
    <name type="scientific">Halorarum halophilum</name>
    <dbReference type="NCBI Taxonomy" id="2743090"/>
    <lineage>
        <taxon>Archaea</taxon>
        <taxon>Methanobacteriati</taxon>
        <taxon>Methanobacteriota</taxon>
        <taxon>Stenosarchaea group</taxon>
        <taxon>Halobacteria</taxon>
        <taxon>Halobacteriales</taxon>
        <taxon>Haloferacaceae</taxon>
        <taxon>Halorarum</taxon>
    </lineage>
</organism>
<dbReference type="GeneID" id="56027880"/>
<keyword evidence="3" id="KW-1185">Reference proteome</keyword>
<dbReference type="Proteomes" id="UP000509750">
    <property type="component" value="Chromosome"/>
</dbReference>
<feature type="transmembrane region" description="Helical" evidence="1">
    <location>
        <begin position="57"/>
        <end position="76"/>
    </location>
</feature>
<accession>A0A7D5K6F9</accession>
<evidence type="ECO:0000313" key="3">
    <source>
        <dbReference type="Proteomes" id="UP000509750"/>
    </source>
</evidence>
<dbReference type="EMBL" id="CP058529">
    <property type="protein sequence ID" value="QLG26674.1"/>
    <property type="molecule type" value="Genomic_DNA"/>
</dbReference>
<protein>
    <submittedName>
        <fullName evidence="2">Uncharacterized protein</fullName>
    </submittedName>
</protein>
<gene>
    <name evidence="2" type="ORF">HUG10_03565</name>
</gene>
<dbReference type="RefSeq" id="WP_179168249.1">
    <property type="nucleotide sequence ID" value="NZ_CP058529.1"/>
</dbReference>
<keyword evidence="1" id="KW-0812">Transmembrane</keyword>
<dbReference type="KEGG" id="halg:HUG10_03565"/>
<reference evidence="2 3" key="1">
    <citation type="submission" date="2020-07" db="EMBL/GenBank/DDBJ databases">
        <title>Gai3-2, isolated from salt lake.</title>
        <authorList>
            <person name="Cui H."/>
            <person name="Shi X."/>
        </authorList>
    </citation>
    <scope>NUCLEOTIDE SEQUENCE [LARGE SCALE GENOMIC DNA]</scope>
    <source>
        <strain evidence="2 3">Gai3-2</strain>
    </source>
</reference>
<proteinExistence type="predicted"/>
<evidence type="ECO:0000313" key="2">
    <source>
        <dbReference type="EMBL" id="QLG26674.1"/>
    </source>
</evidence>
<sequence>MVTLAEGLTLAGAALGVVGGVLVFVEFMQYPSYVEYREEYDSYDIDIAPRELREHTWLGRAGGLLVGSGFALLFLGELL</sequence>
<name>A0A7D5K6F9_9EURY</name>